<dbReference type="InterPro" id="IPR035897">
    <property type="entry name" value="Toll_tir_struct_dom_sf"/>
</dbReference>
<dbReference type="Proteomes" id="UP000287519">
    <property type="component" value="Unassembled WGS sequence"/>
</dbReference>
<evidence type="ECO:0000313" key="3">
    <source>
        <dbReference type="Proteomes" id="UP000287519"/>
    </source>
</evidence>
<sequence length="67" mass="7700">MAGSEGLECAQRRRLRQQFGQRRALRVFRDSMDITAGTDIWGAVREAMDKSRYMVVLLTLHSVGSQW</sequence>
<dbReference type="OrthoDB" id="4492582at2"/>
<name>A0A402CHB5_RHOWR</name>
<organism evidence="2 3">
    <name type="scientific">Rhodococcus wratislaviensis</name>
    <name type="common">Tsukamurella wratislaviensis</name>
    <dbReference type="NCBI Taxonomy" id="44752"/>
    <lineage>
        <taxon>Bacteria</taxon>
        <taxon>Bacillati</taxon>
        <taxon>Actinomycetota</taxon>
        <taxon>Actinomycetes</taxon>
        <taxon>Mycobacteriales</taxon>
        <taxon>Nocardiaceae</taxon>
        <taxon>Rhodococcus</taxon>
    </lineage>
</organism>
<dbReference type="RefSeq" id="WP_124394804.1">
    <property type="nucleotide sequence ID" value="NZ_BHYM01000063.1"/>
</dbReference>
<gene>
    <name evidence="2" type="ORF">Rhow_007086</name>
</gene>
<dbReference type="AlphaFoldDB" id="A0A402CHB5"/>
<proteinExistence type="predicted"/>
<keyword evidence="3" id="KW-1185">Reference proteome</keyword>
<reference evidence="2 3" key="1">
    <citation type="submission" date="2018-11" db="EMBL/GenBank/DDBJ databases">
        <title>Microbial catabolism of amino acid.</title>
        <authorList>
            <person name="Hibi M."/>
            <person name="Ogawa J."/>
        </authorList>
    </citation>
    <scope>NUCLEOTIDE SEQUENCE [LARGE SCALE GENOMIC DNA]</scope>
    <source>
        <strain evidence="2 3">C31-06</strain>
    </source>
</reference>
<evidence type="ECO:0000313" key="2">
    <source>
        <dbReference type="EMBL" id="GCE42957.1"/>
    </source>
</evidence>
<comment type="caution">
    <text evidence="2">The sequence shown here is derived from an EMBL/GenBank/DDBJ whole genome shotgun (WGS) entry which is preliminary data.</text>
</comment>
<protein>
    <recommendedName>
        <fullName evidence="1">TIR domain-containing protein</fullName>
    </recommendedName>
</protein>
<feature type="domain" description="TIR" evidence="1">
    <location>
        <begin position="13"/>
        <end position="67"/>
    </location>
</feature>
<accession>A0A402CHB5</accession>
<dbReference type="SUPFAM" id="SSF52200">
    <property type="entry name" value="Toll/Interleukin receptor TIR domain"/>
    <property type="match status" value="1"/>
</dbReference>
<dbReference type="InterPro" id="IPR000157">
    <property type="entry name" value="TIR_dom"/>
</dbReference>
<evidence type="ECO:0000259" key="1">
    <source>
        <dbReference type="Pfam" id="PF13676"/>
    </source>
</evidence>
<dbReference type="EMBL" id="BHYM01000063">
    <property type="protein sequence ID" value="GCE42957.1"/>
    <property type="molecule type" value="Genomic_DNA"/>
</dbReference>
<dbReference type="GO" id="GO:0007165">
    <property type="term" value="P:signal transduction"/>
    <property type="evidence" value="ECO:0007669"/>
    <property type="project" value="InterPro"/>
</dbReference>
<dbReference type="Pfam" id="PF13676">
    <property type="entry name" value="TIR_2"/>
    <property type="match status" value="1"/>
</dbReference>
<dbReference type="Gene3D" id="3.40.50.10140">
    <property type="entry name" value="Toll/interleukin-1 receptor homology (TIR) domain"/>
    <property type="match status" value="1"/>
</dbReference>